<keyword evidence="1" id="KW-0812">Transmembrane</keyword>
<comment type="caution">
    <text evidence="3">The sequence shown here is derived from an EMBL/GenBank/DDBJ whole genome shotgun (WGS) entry which is preliminary data.</text>
</comment>
<reference evidence="2 5" key="2">
    <citation type="submission" date="2021-01" db="EMBL/GenBank/DDBJ databases">
        <title>Whole genome shotgun sequence of Actinoplanes lobatus NBRC 12513.</title>
        <authorList>
            <person name="Komaki H."/>
            <person name="Tamura T."/>
        </authorList>
    </citation>
    <scope>NUCLEOTIDE SEQUENCE [LARGE SCALE GENOMIC DNA]</scope>
    <source>
        <strain evidence="2 5">NBRC 12513</strain>
    </source>
</reference>
<evidence type="ECO:0000313" key="3">
    <source>
        <dbReference type="EMBL" id="MBB4751508.1"/>
    </source>
</evidence>
<evidence type="ECO:0000313" key="2">
    <source>
        <dbReference type="EMBL" id="GIE41118.1"/>
    </source>
</evidence>
<protein>
    <submittedName>
        <fullName evidence="2">Transporter</fullName>
    </submittedName>
</protein>
<dbReference type="EMBL" id="JACHNC010000001">
    <property type="protein sequence ID" value="MBB4751508.1"/>
    <property type="molecule type" value="Genomic_DNA"/>
</dbReference>
<keyword evidence="1" id="KW-0472">Membrane</keyword>
<feature type="transmembrane region" description="Helical" evidence="1">
    <location>
        <begin position="63"/>
        <end position="92"/>
    </location>
</feature>
<dbReference type="EMBL" id="BOMP01000060">
    <property type="protein sequence ID" value="GIE41118.1"/>
    <property type="molecule type" value="Genomic_DNA"/>
</dbReference>
<dbReference type="RefSeq" id="WP_188123533.1">
    <property type="nucleotide sequence ID" value="NZ_BOMP01000060.1"/>
</dbReference>
<dbReference type="AlphaFoldDB" id="A0A7W7HJ59"/>
<sequence>MIWFTWRQFRTRAAIAAAALAAFGVLLAVTALTITNLYADVAACSSDCAGVTTAFLIRFNDSAAFPAALAAMAALYVVPALIGVFWGAPLIAREVETGTHRLAWNQSVTRTRWLVAELTVGGALVVAATGLLSWAVTVWSQRLDSASHDRITPLVFGARGIVPVAYAIFAFLLGATVGMLIRRTVPAMATTLAVYVAAAAAMPLWARAHLVPAQQHTAPLTAGNLGGMSISGDTGAMEVFGDDVPNTWTISNRTITSDGTTFTGPADLTVCGPNGTQVKCHEWLGSLGLRQDALYHPGTHFWPLQWAEAGVFIGLAALLAAFCFWWIRHRIN</sequence>
<feature type="transmembrane region" description="Helical" evidence="1">
    <location>
        <begin position="187"/>
        <end position="206"/>
    </location>
</feature>
<reference evidence="3 4" key="1">
    <citation type="submission" date="2020-08" db="EMBL/GenBank/DDBJ databases">
        <title>Sequencing the genomes of 1000 actinobacteria strains.</title>
        <authorList>
            <person name="Klenk H.-P."/>
        </authorList>
    </citation>
    <scope>NUCLEOTIDE SEQUENCE [LARGE SCALE GENOMIC DNA]</scope>
    <source>
        <strain evidence="3 4">DSM 43150</strain>
    </source>
</reference>
<proteinExistence type="predicted"/>
<dbReference type="Proteomes" id="UP000590511">
    <property type="component" value="Unassembled WGS sequence"/>
</dbReference>
<dbReference type="Proteomes" id="UP000631312">
    <property type="component" value="Unassembled WGS sequence"/>
</dbReference>
<feature type="transmembrane region" description="Helical" evidence="1">
    <location>
        <begin position="113"/>
        <end position="136"/>
    </location>
</feature>
<evidence type="ECO:0000313" key="4">
    <source>
        <dbReference type="Proteomes" id="UP000590511"/>
    </source>
</evidence>
<evidence type="ECO:0000313" key="5">
    <source>
        <dbReference type="Proteomes" id="UP000631312"/>
    </source>
</evidence>
<evidence type="ECO:0000256" key="1">
    <source>
        <dbReference type="SAM" id="Phobius"/>
    </source>
</evidence>
<accession>A0A7W7HJ59</accession>
<keyword evidence="1" id="KW-1133">Transmembrane helix</keyword>
<organism evidence="3 4">
    <name type="scientific">Actinoplanes lobatus</name>
    <dbReference type="NCBI Taxonomy" id="113568"/>
    <lineage>
        <taxon>Bacteria</taxon>
        <taxon>Bacillati</taxon>
        <taxon>Actinomycetota</taxon>
        <taxon>Actinomycetes</taxon>
        <taxon>Micromonosporales</taxon>
        <taxon>Micromonosporaceae</taxon>
        <taxon>Actinoplanes</taxon>
    </lineage>
</organism>
<keyword evidence="5" id="KW-1185">Reference proteome</keyword>
<name>A0A7W7HJ59_9ACTN</name>
<feature type="transmembrane region" description="Helical" evidence="1">
    <location>
        <begin position="309"/>
        <end position="327"/>
    </location>
</feature>
<gene>
    <name evidence="2" type="ORF">Alo02nite_40160</name>
    <name evidence="3" type="ORF">BJ964_005669</name>
</gene>
<feature type="transmembrane region" description="Helical" evidence="1">
    <location>
        <begin position="156"/>
        <end position="180"/>
    </location>
</feature>